<name>A0ACC0NDT4_RHOML</name>
<proteinExistence type="predicted"/>
<protein>
    <submittedName>
        <fullName evidence="1">Uncharacterized protein</fullName>
    </submittedName>
</protein>
<accession>A0ACC0NDT4</accession>
<dbReference type="Proteomes" id="UP001062846">
    <property type="component" value="Chromosome 6"/>
</dbReference>
<organism evidence="1 2">
    <name type="scientific">Rhododendron molle</name>
    <name type="common">Chinese azalea</name>
    <name type="synonym">Azalea mollis</name>
    <dbReference type="NCBI Taxonomy" id="49168"/>
    <lineage>
        <taxon>Eukaryota</taxon>
        <taxon>Viridiplantae</taxon>
        <taxon>Streptophyta</taxon>
        <taxon>Embryophyta</taxon>
        <taxon>Tracheophyta</taxon>
        <taxon>Spermatophyta</taxon>
        <taxon>Magnoliopsida</taxon>
        <taxon>eudicotyledons</taxon>
        <taxon>Gunneridae</taxon>
        <taxon>Pentapetalae</taxon>
        <taxon>asterids</taxon>
        <taxon>Ericales</taxon>
        <taxon>Ericaceae</taxon>
        <taxon>Ericoideae</taxon>
        <taxon>Rhodoreae</taxon>
        <taxon>Rhododendron</taxon>
    </lineage>
</organism>
<evidence type="ECO:0000313" key="2">
    <source>
        <dbReference type="Proteomes" id="UP001062846"/>
    </source>
</evidence>
<gene>
    <name evidence="1" type="ORF">RHMOL_Rhmol06G0192300</name>
</gene>
<comment type="caution">
    <text evidence="1">The sequence shown here is derived from an EMBL/GenBank/DDBJ whole genome shotgun (WGS) entry which is preliminary data.</text>
</comment>
<sequence length="96" mass="10965">MLKWFSQVIYSSPPLKVAREVISKVAFVAWNIWKSRNDFVFILLWISSMGCVLARDLDLLNVEIDSDCKQAISLSVSELVPLWEVLALVLDIRKLA</sequence>
<dbReference type="EMBL" id="CM046393">
    <property type="protein sequence ID" value="KAI8551508.1"/>
    <property type="molecule type" value="Genomic_DNA"/>
</dbReference>
<evidence type="ECO:0000313" key="1">
    <source>
        <dbReference type="EMBL" id="KAI8551508.1"/>
    </source>
</evidence>
<reference evidence="1" key="1">
    <citation type="submission" date="2022-02" db="EMBL/GenBank/DDBJ databases">
        <title>Plant Genome Project.</title>
        <authorList>
            <person name="Zhang R.-G."/>
        </authorList>
    </citation>
    <scope>NUCLEOTIDE SEQUENCE</scope>
    <source>
        <strain evidence="1">AT1</strain>
    </source>
</reference>
<keyword evidence="2" id="KW-1185">Reference proteome</keyword>